<protein>
    <submittedName>
        <fullName evidence="1">Uncharacterized protein</fullName>
    </submittedName>
</protein>
<reference evidence="2" key="2">
    <citation type="submission" date="2010-02" db="EMBL/GenBank/DDBJ databases">
        <title>Complete genome sequence of Marinobacter adhaerens type strain (HP15).</title>
        <authorList>
            <person name="Gaerdes A.A.M."/>
            <person name="Kaeppel E."/>
            <person name="Shezad A."/>
            <person name="Seebah S."/>
            <person name="Teeling H."/>
            <person name="Yarza P."/>
            <person name="Gloeckner F.O."/>
            <person name="Ullrich M.S."/>
        </authorList>
    </citation>
    <scope>NUCLEOTIDE SEQUENCE [LARGE SCALE GENOMIC DNA]</scope>
    <source>
        <strain evidence="2">DSM 23420 / HP15</strain>
        <plasmid evidence="2">Plasmid pHP-187</plasmid>
    </source>
</reference>
<proteinExistence type="predicted"/>
<geneLocation type="plasmid" evidence="1 2">
    <name>pHP-187</name>
</geneLocation>
<reference evidence="1 2" key="1">
    <citation type="journal article" date="2010" name="Stand. Genomic Sci.">
        <title>Complete genome sequence of Marinobacter adhaerens type strain (HP15), a diatom-interacting marine microorganism.</title>
        <authorList>
            <person name="Gardes A."/>
            <person name="Kaeppel E."/>
            <person name="Shehzad A."/>
            <person name="Seebah S."/>
            <person name="Teeling H."/>
            <person name="Yarza P."/>
            <person name="Glockner F.O."/>
            <person name="Grossart H.P."/>
            <person name="Ullrich M.S."/>
        </authorList>
    </citation>
    <scope>NUCLEOTIDE SEQUENCE [LARGE SCALE GENOMIC DNA]</scope>
    <source>
        <strain evidence="2">DSM 23420 / HP15</strain>
        <plasmid evidence="2">Plasmid pHP-187</plasmid>
    </source>
</reference>
<accession>E4PS57</accession>
<evidence type="ECO:0000313" key="1">
    <source>
        <dbReference type="EMBL" id="ADQ00092.1"/>
    </source>
</evidence>
<dbReference type="KEGG" id="mad:HP15_p187g95"/>
<dbReference type="Proteomes" id="UP000007077">
    <property type="component" value="Plasmid pHP-187"/>
</dbReference>
<name>E4PS57_MARAH</name>
<dbReference type="HOGENOM" id="CLU_3312410_0_0_6"/>
<sequence>MGIVDWRTDGWSLAAWEVRLFSLGKNNSLRSDIFFLAGK</sequence>
<gene>
    <name evidence="1" type="ordered locus">HP15_p187g95</name>
</gene>
<dbReference type="EMBL" id="CP001980">
    <property type="protein sequence ID" value="ADQ00092.1"/>
    <property type="molecule type" value="Genomic_DNA"/>
</dbReference>
<dbReference type="AlphaFoldDB" id="E4PS57"/>
<evidence type="ECO:0000313" key="2">
    <source>
        <dbReference type="Proteomes" id="UP000007077"/>
    </source>
</evidence>
<keyword evidence="1" id="KW-0614">Plasmid</keyword>
<organism evidence="1 2">
    <name type="scientific">Marinobacter adhaerens (strain DSM 23420 / HP15)</name>
    <dbReference type="NCBI Taxonomy" id="225937"/>
    <lineage>
        <taxon>Bacteria</taxon>
        <taxon>Pseudomonadati</taxon>
        <taxon>Pseudomonadota</taxon>
        <taxon>Gammaproteobacteria</taxon>
        <taxon>Pseudomonadales</taxon>
        <taxon>Marinobacteraceae</taxon>
        <taxon>Marinobacter</taxon>
    </lineage>
</organism>